<evidence type="ECO:0000256" key="2">
    <source>
        <dbReference type="ARBA" id="ARBA00022676"/>
    </source>
</evidence>
<accession>A0A844LES0</accession>
<dbReference type="NCBIfam" id="TIGR03030">
    <property type="entry name" value="CelA"/>
    <property type="match status" value="1"/>
</dbReference>
<dbReference type="GO" id="GO:0035438">
    <property type="term" value="F:cyclic-di-GMP binding"/>
    <property type="evidence" value="ECO:0007669"/>
    <property type="project" value="InterPro"/>
</dbReference>
<dbReference type="EMBL" id="WNCL01000006">
    <property type="protein sequence ID" value="MTU42642.1"/>
    <property type="molecule type" value="Genomic_DNA"/>
</dbReference>
<feature type="transmembrane region" description="Helical" evidence="7">
    <location>
        <begin position="188"/>
        <end position="204"/>
    </location>
</feature>
<dbReference type="PANTHER" id="PTHR43867:SF2">
    <property type="entry name" value="CELLULOSE SYNTHASE CATALYTIC SUBUNIT A [UDP-FORMING]"/>
    <property type="match status" value="1"/>
</dbReference>
<feature type="transmembrane region" description="Helical" evidence="7">
    <location>
        <begin position="161"/>
        <end position="182"/>
    </location>
</feature>
<feature type="transmembrane region" description="Helical" evidence="7">
    <location>
        <begin position="676"/>
        <end position="699"/>
    </location>
</feature>
<dbReference type="EC" id="2.4.1.12" evidence="7"/>
<dbReference type="Gene3D" id="2.40.10.220">
    <property type="entry name" value="predicted glycosyltransferase like domains"/>
    <property type="match status" value="1"/>
</dbReference>
<dbReference type="PRINTS" id="PR01439">
    <property type="entry name" value="CELLSNTHASEA"/>
</dbReference>
<keyword evidence="7" id="KW-0997">Cell inner membrane</keyword>
<dbReference type="RefSeq" id="WP_155177856.1">
    <property type="nucleotide sequence ID" value="NZ_WNCL01000006.1"/>
</dbReference>
<evidence type="ECO:0000256" key="7">
    <source>
        <dbReference type="RuleBase" id="RU365020"/>
    </source>
</evidence>
<dbReference type="InterPro" id="IPR050321">
    <property type="entry name" value="Glycosyltr_2/OpgH_subfam"/>
</dbReference>
<dbReference type="UniPathway" id="UPA00694"/>
<evidence type="ECO:0000256" key="3">
    <source>
        <dbReference type="ARBA" id="ARBA00022679"/>
    </source>
</evidence>
<dbReference type="CDD" id="cd06421">
    <property type="entry name" value="CESA_CelA_like"/>
    <property type="match status" value="1"/>
</dbReference>
<dbReference type="SUPFAM" id="SSF53448">
    <property type="entry name" value="Nucleotide-diphospho-sugar transferases"/>
    <property type="match status" value="1"/>
</dbReference>
<evidence type="ECO:0000313" key="9">
    <source>
        <dbReference type="EMBL" id="MTU42642.1"/>
    </source>
</evidence>
<dbReference type="Pfam" id="PF03552">
    <property type="entry name" value="Cellulose_synt"/>
    <property type="match status" value="1"/>
</dbReference>
<gene>
    <name evidence="9" type="primary">bcsA</name>
    <name evidence="9" type="ORF">GMD42_03195</name>
</gene>
<feature type="transmembrane region" description="Helical" evidence="7">
    <location>
        <begin position="650"/>
        <end position="669"/>
    </location>
</feature>
<feature type="transmembrane region" description="Helical" evidence="7">
    <location>
        <begin position="559"/>
        <end position="578"/>
    </location>
</feature>
<dbReference type="InterPro" id="IPR005150">
    <property type="entry name" value="Cellulose_synth"/>
</dbReference>
<evidence type="ECO:0000256" key="5">
    <source>
        <dbReference type="ARBA" id="ARBA00022989"/>
    </source>
</evidence>
<comment type="caution">
    <text evidence="9">The sequence shown here is derived from an EMBL/GenBank/DDBJ whole genome shotgun (WGS) entry which is preliminary data.</text>
</comment>
<dbReference type="Pfam" id="PF00535">
    <property type="entry name" value="Glycos_transf_2"/>
    <property type="match status" value="1"/>
</dbReference>
<dbReference type="NCBIfam" id="NF008558">
    <property type="entry name" value="PRK11498.1"/>
    <property type="match status" value="1"/>
</dbReference>
<feature type="transmembrane region" description="Helical" evidence="7">
    <location>
        <begin position="533"/>
        <end position="553"/>
    </location>
</feature>
<evidence type="ECO:0000256" key="6">
    <source>
        <dbReference type="ARBA" id="ARBA00023136"/>
    </source>
</evidence>
<dbReference type="Gene3D" id="3.90.550.10">
    <property type="entry name" value="Spore Coat Polysaccharide Biosynthesis Protein SpsA, Chain A"/>
    <property type="match status" value="1"/>
</dbReference>
<dbReference type="InterPro" id="IPR029044">
    <property type="entry name" value="Nucleotide-diphossugar_trans"/>
</dbReference>
<dbReference type="GO" id="GO:0030244">
    <property type="term" value="P:cellulose biosynthetic process"/>
    <property type="evidence" value="ECO:0007669"/>
    <property type="project" value="UniProtKB-KW"/>
</dbReference>
<dbReference type="GO" id="GO:0016760">
    <property type="term" value="F:cellulose synthase (UDP-forming) activity"/>
    <property type="evidence" value="ECO:0007669"/>
    <property type="project" value="UniProtKB-EC"/>
</dbReference>
<dbReference type="InterPro" id="IPR001173">
    <property type="entry name" value="Glyco_trans_2-like"/>
</dbReference>
<keyword evidence="7" id="KW-0135">Cellulose biosynthesis</keyword>
<feature type="transmembrane region" description="Helical" evidence="7">
    <location>
        <begin position="241"/>
        <end position="263"/>
    </location>
</feature>
<comment type="catalytic activity">
    <reaction evidence="7">
        <text>[(1-&gt;4)-beta-D-glucosyl](n) + UDP-alpha-D-glucose = [(1-&gt;4)-beta-D-glucosyl](n+1) + UDP + H(+)</text>
        <dbReference type="Rhea" id="RHEA:19929"/>
        <dbReference type="Rhea" id="RHEA-COMP:10033"/>
        <dbReference type="Rhea" id="RHEA-COMP:10034"/>
        <dbReference type="ChEBI" id="CHEBI:15378"/>
        <dbReference type="ChEBI" id="CHEBI:18246"/>
        <dbReference type="ChEBI" id="CHEBI:58223"/>
        <dbReference type="ChEBI" id="CHEBI:58885"/>
        <dbReference type="EC" id="2.4.1.12"/>
    </reaction>
</comment>
<keyword evidence="7" id="KW-0973">c-di-GMP</keyword>
<evidence type="ECO:0000313" key="10">
    <source>
        <dbReference type="Proteomes" id="UP000462362"/>
    </source>
</evidence>
<organism evidence="9 10">
    <name type="scientific">Parasutterella excrementihominis</name>
    <dbReference type="NCBI Taxonomy" id="487175"/>
    <lineage>
        <taxon>Bacteria</taxon>
        <taxon>Pseudomonadati</taxon>
        <taxon>Pseudomonadota</taxon>
        <taxon>Betaproteobacteria</taxon>
        <taxon>Burkholderiales</taxon>
        <taxon>Sutterellaceae</taxon>
        <taxon>Parasutterella</taxon>
    </lineage>
</organism>
<proteinExistence type="predicted"/>
<keyword evidence="2 7" id="KW-0328">Glycosyltransferase</keyword>
<dbReference type="GO" id="GO:0006011">
    <property type="term" value="P:UDP-alpha-D-glucose metabolic process"/>
    <property type="evidence" value="ECO:0007669"/>
    <property type="project" value="InterPro"/>
</dbReference>
<dbReference type="InterPro" id="IPR003919">
    <property type="entry name" value="Cell_synth_A"/>
</dbReference>
<dbReference type="PANTHER" id="PTHR43867">
    <property type="entry name" value="CELLULOSE SYNTHASE CATALYTIC SUBUNIT A [UDP-FORMING]"/>
    <property type="match status" value="1"/>
</dbReference>
<feature type="transmembrane region" description="Helical" evidence="7">
    <location>
        <begin position="29"/>
        <end position="47"/>
    </location>
</feature>
<evidence type="ECO:0000256" key="4">
    <source>
        <dbReference type="ARBA" id="ARBA00022692"/>
    </source>
</evidence>
<keyword evidence="3 7" id="KW-0808">Transferase</keyword>
<comment type="pathway">
    <text evidence="7">Glycan metabolism; bacterial cellulose biosynthesis.</text>
</comment>
<dbReference type="GO" id="GO:0012505">
    <property type="term" value="C:endomembrane system"/>
    <property type="evidence" value="ECO:0007669"/>
    <property type="project" value="UniProtKB-SubCell"/>
</dbReference>
<keyword evidence="6 7" id="KW-0472">Membrane</keyword>
<dbReference type="GO" id="GO:0005886">
    <property type="term" value="C:plasma membrane"/>
    <property type="evidence" value="ECO:0007669"/>
    <property type="project" value="UniProtKB-SubCell"/>
</dbReference>
<dbReference type="AlphaFoldDB" id="A0A844LES0"/>
<feature type="transmembrane region" description="Helical" evidence="7">
    <location>
        <begin position="211"/>
        <end position="229"/>
    </location>
</feature>
<feature type="transmembrane region" description="Helical" evidence="7">
    <location>
        <begin position="599"/>
        <end position="622"/>
    </location>
</feature>
<sequence>MLFSQILSQVKVHTGRLSRWLTNNCSGKWSYRINMFCFGLAWLIFPIENRFYQKIVKNRTYYFPQIDFHNLRPLDPIRGLIQLSFLMFVAGSKEDAAKRLSHSTYASRFFLFRWVNHIFKRINRGTRMIAERVSKKLASEGKEKTGQHKPQHQKLSLFKKIFVGFLLAIGFVLYVLCITQPFSLEEQVIFLLILGVIALTLFQAQTRFTLLMLIVISVIVSSRYVWWRYSETLNPNSYTSVIFTWLLIIAETYAFIVMLLGYFQVCWVLDRKPASLPKDKERWPSVDIFIPTYNEPLDVVKPTVYAALTVDWPKEKLNVYILDDGSRKEFKDFACEVGAGYIEREEHKHAKAGNINHAMGITKGDFIAIFDCDHVPVKTFLQKTMGWFLKDEKIALVQTPHHFYSQDPFEKNLHLKENVPNENSLFHDFIQKGNDTWNATMFCGSCAIMRRKALEEVGGIAVETVTEDAHTSLKLNRRGWSSAFLSTPLSAGLSTETLAAHIGQRIRWARGMVQIFRLDNPLFGKGLTIPQRLCFLNAMIHFLHGLPRIIFLIAPLPFLFANIYVIYASAIAIFVYLIPHMVHSTMTTYMIHRGYRFPFISALYETILSWYIFVPTLVALIAPHKGKFNVTAKGGVIDKEYLDWAVARPYFYLLLLNLAGFFIDLYRMVGASAYEVLMLLINLGWIIYNLIILFAAMAVTVESVQKRKFPRVSFTAPVHLQVGETSIPAVMSAFSQKDCVVDLKNASDLSKVSLEEPVKLVFGPKKKPSTTFDCTVTAAFENGVVELLVSQPTRTKEMEYVECTFGTPDIWIQRQAKVRDYGMFDGFFALLHMARMGAEAFAHFSNPQAGWFLKASVWTFKWVISFIPRVPSLRCENKNSPFEETHPLYLPKTICLKQFHRLIARNNELKSYAVRNNTD</sequence>
<keyword evidence="4 7" id="KW-0812">Transmembrane</keyword>
<evidence type="ECO:0000259" key="8">
    <source>
        <dbReference type="Pfam" id="PF00535"/>
    </source>
</evidence>
<name>A0A844LES0_9BURK</name>
<evidence type="ECO:0000256" key="1">
    <source>
        <dbReference type="ARBA" id="ARBA00004127"/>
    </source>
</evidence>
<protein>
    <recommendedName>
        <fullName evidence="7">Cellulose synthase catalytic subunit [UDP-forming]</fullName>
        <ecNumber evidence="7">2.4.1.12</ecNumber>
    </recommendedName>
</protein>
<dbReference type="Proteomes" id="UP000462362">
    <property type="component" value="Unassembled WGS sequence"/>
</dbReference>
<reference evidence="9 10" key="1">
    <citation type="journal article" date="2019" name="Nat. Med.">
        <title>A library of human gut bacterial isolates paired with longitudinal multiomics data enables mechanistic microbiome research.</title>
        <authorList>
            <person name="Poyet M."/>
            <person name="Groussin M."/>
            <person name="Gibbons S.M."/>
            <person name="Avila-Pacheco J."/>
            <person name="Jiang X."/>
            <person name="Kearney S.M."/>
            <person name="Perrotta A.R."/>
            <person name="Berdy B."/>
            <person name="Zhao S."/>
            <person name="Lieberman T.D."/>
            <person name="Swanson P.K."/>
            <person name="Smith M."/>
            <person name="Roesemann S."/>
            <person name="Alexander J.E."/>
            <person name="Rich S.A."/>
            <person name="Livny J."/>
            <person name="Vlamakis H."/>
            <person name="Clish C."/>
            <person name="Bullock K."/>
            <person name="Deik A."/>
            <person name="Scott J."/>
            <person name="Pierce K.A."/>
            <person name="Xavier R.J."/>
            <person name="Alm E.J."/>
        </authorList>
    </citation>
    <scope>NUCLEOTIDE SEQUENCE [LARGE SCALE GENOMIC DNA]</scope>
    <source>
        <strain evidence="9 10">BIOML-A2</strain>
    </source>
</reference>
<comment type="function">
    <text evidence="7">Catalytic subunit of cellulose synthase. It polymerizes uridine 5'-diphosphate glucose to cellulose.</text>
</comment>
<keyword evidence="7" id="KW-1003">Cell membrane</keyword>
<comment type="subcellular location">
    <subcellularLocation>
        <location evidence="7">Cell inner membrane</location>
    </subcellularLocation>
    <subcellularLocation>
        <location evidence="1">Endomembrane system</location>
        <topology evidence="1">Multi-pass membrane protein</topology>
    </subcellularLocation>
</comment>
<comment type="cofactor">
    <cofactor evidence="7">
        <name>Mg(2+)</name>
        <dbReference type="ChEBI" id="CHEBI:18420"/>
    </cofactor>
</comment>
<keyword evidence="5 7" id="KW-1133">Transmembrane helix</keyword>
<feature type="domain" description="Glycosyltransferase 2-like" evidence="8">
    <location>
        <begin position="288"/>
        <end position="457"/>
    </location>
</feature>